<comment type="caution">
    <text evidence="6">The sequence shown here is derived from an EMBL/GenBank/DDBJ whole genome shotgun (WGS) entry which is preliminary data.</text>
</comment>
<keyword evidence="4 5" id="KW-0472">Membrane</keyword>
<accession>A0ABP6ZH52</accession>
<keyword evidence="7" id="KW-1185">Reference proteome</keyword>
<name>A0ABP6ZH52_9ACTN</name>
<protein>
    <submittedName>
        <fullName evidence="6">Decaprenyl-phosphate phosphoribosyltransferase</fullName>
    </submittedName>
</protein>
<dbReference type="Gene3D" id="1.10.357.140">
    <property type="entry name" value="UbiA prenyltransferase"/>
    <property type="match status" value="1"/>
</dbReference>
<evidence type="ECO:0000256" key="2">
    <source>
        <dbReference type="ARBA" id="ARBA00022692"/>
    </source>
</evidence>
<feature type="transmembrane region" description="Helical" evidence="5">
    <location>
        <begin position="89"/>
        <end position="108"/>
    </location>
</feature>
<feature type="transmembrane region" description="Helical" evidence="5">
    <location>
        <begin position="212"/>
        <end position="233"/>
    </location>
</feature>
<dbReference type="EMBL" id="BAABAB010000005">
    <property type="protein sequence ID" value="GAA3606889.1"/>
    <property type="molecule type" value="Genomic_DNA"/>
</dbReference>
<feature type="transmembrane region" description="Helical" evidence="5">
    <location>
        <begin position="281"/>
        <end position="299"/>
    </location>
</feature>
<gene>
    <name evidence="6" type="ORF">GCM10022236_05900</name>
</gene>
<dbReference type="Pfam" id="PF01040">
    <property type="entry name" value="UbiA"/>
    <property type="match status" value="1"/>
</dbReference>
<dbReference type="GO" id="GO:0016757">
    <property type="term" value="F:glycosyltransferase activity"/>
    <property type="evidence" value="ECO:0007669"/>
    <property type="project" value="UniProtKB-KW"/>
</dbReference>
<evidence type="ECO:0000256" key="5">
    <source>
        <dbReference type="SAM" id="Phobius"/>
    </source>
</evidence>
<feature type="transmembrane region" description="Helical" evidence="5">
    <location>
        <begin position="47"/>
        <end position="68"/>
    </location>
</feature>
<dbReference type="InterPro" id="IPR050475">
    <property type="entry name" value="Prenyltransferase_related"/>
</dbReference>
<proteinExistence type="predicted"/>
<evidence type="ECO:0000313" key="7">
    <source>
        <dbReference type="Proteomes" id="UP001501490"/>
    </source>
</evidence>
<evidence type="ECO:0000313" key="6">
    <source>
        <dbReference type="EMBL" id="GAA3606889.1"/>
    </source>
</evidence>
<reference evidence="7" key="1">
    <citation type="journal article" date="2019" name="Int. J. Syst. Evol. Microbiol.">
        <title>The Global Catalogue of Microorganisms (GCM) 10K type strain sequencing project: providing services to taxonomists for standard genome sequencing and annotation.</title>
        <authorList>
            <consortium name="The Broad Institute Genomics Platform"/>
            <consortium name="The Broad Institute Genome Sequencing Center for Infectious Disease"/>
            <person name="Wu L."/>
            <person name="Ma J."/>
        </authorList>
    </citation>
    <scope>NUCLEOTIDE SEQUENCE [LARGE SCALE GENOMIC DNA]</scope>
    <source>
        <strain evidence="7">JCM 16929</strain>
    </source>
</reference>
<feature type="transmembrane region" description="Helical" evidence="5">
    <location>
        <begin position="141"/>
        <end position="159"/>
    </location>
</feature>
<feature type="transmembrane region" description="Helical" evidence="5">
    <location>
        <begin position="114"/>
        <end position="134"/>
    </location>
</feature>
<keyword evidence="2 5" id="KW-0812">Transmembrane</keyword>
<dbReference type="NCBIfam" id="NF008978">
    <property type="entry name" value="PRK12324.1-4"/>
    <property type="match status" value="1"/>
</dbReference>
<dbReference type="PANTHER" id="PTHR42723:SF1">
    <property type="entry name" value="CHLOROPHYLL SYNTHASE, CHLOROPLASTIC"/>
    <property type="match status" value="1"/>
</dbReference>
<keyword evidence="6" id="KW-0808">Transferase</keyword>
<comment type="subcellular location">
    <subcellularLocation>
        <location evidence="1">Membrane</location>
        <topology evidence="1">Multi-pass membrane protein</topology>
    </subcellularLocation>
</comment>
<evidence type="ECO:0000256" key="4">
    <source>
        <dbReference type="ARBA" id="ARBA00023136"/>
    </source>
</evidence>
<keyword evidence="6" id="KW-0328">Glycosyltransferase</keyword>
<dbReference type="InterPro" id="IPR044878">
    <property type="entry name" value="UbiA_sf"/>
</dbReference>
<organism evidence="6 7">
    <name type="scientific">Microlunatus ginsengisoli</name>
    <dbReference type="NCBI Taxonomy" id="363863"/>
    <lineage>
        <taxon>Bacteria</taxon>
        <taxon>Bacillati</taxon>
        <taxon>Actinomycetota</taxon>
        <taxon>Actinomycetes</taxon>
        <taxon>Propionibacteriales</taxon>
        <taxon>Propionibacteriaceae</taxon>
        <taxon>Microlunatus</taxon>
    </lineage>
</organism>
<evidence type="ECO:0000256" key="3">
    <source>
        <dbReference type="ARBA" id="ARBA00022989"/>
    </source>
</evidence>
<keyword evidence="3 5" id="KW-1133">Transmembrane helix</keyword>
<evidence type="ECO:0000256" key="1">
    <source>
        <dbReference type="ARBA" id="ARBA00004141"/>
    </source>
</evidence>
<dbReference type="PANTHER" id="PTHR42723">
    <property type="entry name" value="CHLOROPHYLL SYNTHASE"/>
    <property type="match status" value="1"/>
</dbReference>
<feature type="transmembrane region" description="Helical" evidence="5">
    <location>
        <begin position="165"/>
        <end position="185"/>
    </location>
</feature>
<sequence>MTEQQLAVSAAKRLTAPIRAMRPRQWTKNVLVATAPLAAGQLLRPDVLVGVALAFVSFCLVSAGVYLLNDVRDVAEDRLHPKKRFRPIAAGELSPGAALGLAAVVGIGGLTLGFLTAIPLGITLVVYVAIQIVYSVWLKHLPVVDLAVVASGFLLRAIAGGVATGIYLSQWFLLVAAFGSFFMVAGKRYSEMKHLGADVGTRKSLTRYSESYLRFAWMLAAVMVLISYSLWAFEYAGPSPLFGVPWTAVSIAPFTLGLLQYALEVDAGQADAPEEVVLSDHVLQGIGLAWLVTISLAVFF</sequence>
<dbReference type="CDD" id="cd13963">
    <property type="entry name" value="PT_UbiA_2"/>
    <property type="match status" value="1"/>
</dbReference>
<dbReference type="InterPro" id="IPR000537">
    <property type="entry name" value="UbiA_prenyltransferase"/>
</dbReference>
<dbReference type="Proteomes" id="UP001501490">
    <property type="component" value="Unassembled WGS sequence"/>
</dbReference>
<dbReference type="RefSeq" id="WP_344801589.1">
    <property type="nucleotide sequence ID" value="NZ_BAABAB010000005.1"/>
</dbReference>